<dbReference type="PANTHER" id="PTHR38811:SF1">
    <property type="entry name" value="UPF0284 PROTEIN SLL1500"/>
    <property type="match status" value="1"/>
</dbReference>
<name>A0A5P8NXY3_9BACT</name>
<dbReference type="KEGG" id="sulg:FJR48_00555"/>
<sequence>MQTKNILTDKLDSLPRGKADFLLAASVTKTCEIEGITQAGIPGKIPYTPTLDAEFIVNEKLYSMPEIAETPSGVPTPALITRAAHNLDAYETIEILDLGLDIKPQNTILHQFGIEPSDAINKGANIDAKEVFAKGMAYGKSYELKGNYLILGESTPSGTTTAAASVLALGYDAKGCFSSSFKDVPKDIRQKTIDEALSLVDADMPNFEKLGIVSDNMLIFCAGFLLEATKRFHVVLGGGTQMAACLLIADKLREDVLMRLNSENLTLATTAWVVNDANSDIKKLLGFLSYTPHAVYTELSFSDAEIPVLKKYDEGEAKEGVGAGAALAYANANGQTNKSVVDATQLIMYGMM</sequence>
<dbReference type="NCBIfam" id="NF003372">
    <property type="entry name" value="PRK04447.1-5"/>
    <property type="match status" value="1"/>
</dbReference>
<keyword evidence="1" id="KW-0808">Transferase</keyword>
<protein>
    <submittedName>
        <fullName evidence="1">Nicotinate-nucleotide--dimethylbenzimidazole phosphoribosyltransferase</fullName>
    </submittedName>
</protein>
<keyword evidence="2" id="KW-1185">Reference proteome</keyword>
<evidence type="ECO:0000313" key="1">
    <source>
        <dbReference type="EMBL" id="QFR48292.1"/>
    </source>
</evidence>
<dbReference type="GO" id="GO:0008939">
    <property type="term" value="F:nicotinate-nucleotide-dimethylbenzimidazole phosphoribosyltransferase activity"/>
    <property type="evidence" value="ECO:0007669"/>
    <property type="project" value="InterPro"/>
</dbReference>
<dbReference type="Gene3D" id="3.40.50.10210">
    <property type="match status" value="1"/>
</dbReference>
<dbReference type="EMBL" id="CP043617">
    <property type="protein sequence ID" value="QFR48292.1"/>
    <property type="molecule type" value="Genomic_DNA"/>
</dbReference>
<gene>
    <name evidence="1" type="ORF">FJR48_00555</name>
</gene>
<evidence type="ECO:0000313" key="2">
    <source>
        <dbReference type="Proteomes" id="UP000326944"/>
    </source>
</evidence>
<dbReference type="InterPro" id="IPR003200">
    <property type="entry name" value="Nict_dMeBzImd_PRibTrfase"/>
</dbReference>
<dbReference type="AlphaFoldDB" id="A0A5P8NXY3"/>
<accession>A0A5P8NXY3</accession>
<reference evidence="1 2" key="1">
    <citation type="submission" date="2019-09" db="EMBL/GenBank/DDBJ databases">
        <title>Sulfurimonas gotlandica sp. nov., a chemoautotrophic and psychrotolerant epsilonproteobacterium isolated from a pelagic redoxcline, and an emended description of the genus Sulfurimonas.</title>
        <authorList>
            <person name="Wang S."/>
            <person name="Jiang L."/>
            <person name="Shao S."/>
        </authorList>
    </citation>
    <scope>NUCLEOTIDE SEQUENCE [LARGE SCALE GENOMIC DNA]</scope>
    <source>
        <strain evidence="1 2">GYSZ_1</strain>
    </source>
</reference>
<organism evidence="1 2">
    <name type="scientific">Sulfurimonas lithotrophica</name>
    <dbReference type="NCBI Taxonomy" id="2590022"/>
    <lineage>
        <taxon>Bacteria</taxon>
        <taxon>Pseudomonadati</taxon>
        <taxon>Campylobacterota</taxon>
        <taxon>Epsilonproteobacteria</taxon>
        <taxon>Campylobacterales</taxon>
        <taxon>Sulfurimonadaceae</taxon>
        <taxon>Sulfurimonas</taxon>
    </lineage>
</organism>
<dbReference type="PANTHER" id="PTHR38811">
    <property type="match status" value="1"/>
</dbReference>
<dbReference type="RefSeq" id="WP_152306235.1">
    <property type="nucleotide sequence ID" value="NZ_CP043617.1"/>
</dbReference>
<dbReference type="SUPFAM" id="SSF52733">
    <property type="entry name" value="Nicotinate mononucleotide:5,6-dimethylbenzimidazole phosphoribosyltransferase (CobT)"/>
    <property type="match status" value="1"/>
</dbReference>
<dbReference type="InterPro" id="IPR036087">
    <property type="entry name" value="Nict_dMeBzImd_PRibTrfase_sf"/>
</dbReference>
<keyword evidence="1" id="KW-0328">Glycosyltransferase</keyword>
<proteinExistence type="predicted"/>
<dbReference type="CDD" id="cd02439">
    <property type="entry name" value="DMB-PRT_CobT"/>
    <property type="match status" value="1"/>
</dbReference>
<dbReference type="OrthoDB" id="5341906at2"/>
<dbReference type="Proteomes" id="UP000326944">
    <property type="component" value="Chromosome"/>
</dbReference>
<dbReference type="InterPro" id="IPR002805">
    <property type="entry name" value="Nict_dMeBzImd_PRibTrfase_arc"/>
</dbReference>